<proteinExistence type="predicted"/>
<name>A0AAW0UP27_SCYPA</name>
<feature type="region of interest" description="Disordered" evidence="1">
    <location>
        <begin position="253"/>
        <end position="318"/>
    </location>
</feature>
<keyword evidence="2" id="KW-0732">Signal</keyword>
<accession>A0AAW0UP27</accession>
<feature type="domain" description="Chitin-binding type-2" evidence="3">
    <location>
        <begin position="184"/>
        <end position="244"/>
    </location>
</feature>
<dbReference type="Gene3D" id="2.170.140.10">
    <property type="entry name" value="Chitin binding domain"/>
    <property type="match status" value="3"/>
</dbReference>
<evidence type="ECO:0000313" key="4">
    <source>
        <dbReference type="EMBL" id="KAK8401394.1"/>
    </source>
</evidence>
<reference evidence="4 5" key="1">
    <citation type="submission" date="2023-03" db="EMBL/GenBank/DDBJ databases">
        <title>High-quality genome of Scylla paramamosain provides insights in environmental adaptation.</title>
        <authorList>
            <person name="Zhang L."/>
        </authorList>
    </citation>
    <scope>NUCLEOTIDE SEQUENCE [LARGE SCALE GENOMIC DNA]</scope>
    <source>
        <strain evidence="4">LZ_2023a</strain>
        <tissue evidence="4">Muscle</tissue>
    </source>
</reference>
<organism evidence="4 5">
    <name type="scientific">Scylla paramamosain</name>
    <name type="common">Mud crab</name>
    <dbReference type="NCBI Taxonomy" id="85552"/>
    <lineage>
        <taxon>Eukaryota</taxon>
        <taxon>Metazoa</taxon>
        <taxon>Ecdysozoa</taxon>
        <taxon>Arthropoda</taxon>
        <taxon>Crustacea</taxon>
        <taxon>Multicrustacea</taxon>
        <taxon>Malacostraca</taxon>
        <taxon>Eumalacostraca</taxon>
        <taxon>Eucarida</taxon>
        <taxon>Decapoda</taxon>
        <taxon>Pleocyemata</taxon>
        <taxon>Brachyura</taxon>
        <taxon>Eubrachyura</taxon>
        <taxon>Portunoidea</taxon>
        <taxon>Portunidae</taxon>
        <taxon>Portuninae</taxon>
        <taxon>Scylla</taxon>
    </lineage>
</organism>
<feature type="chain" id="PRO_5043934454" description="Chitin-binding type-2 domain-containing protein" evidence="2">
    <location>
        <begin position="18"/>
        <end position="330"/>
    </location>
</feature>
<dbReference type="InterPro" id="IPR036508">
    <property type="entry name" value="Chitin-bd_dom_sf"/>
</dbReference>
<protein>
    <recommendedName>
        <fullName evidence="3">Chitin-binding type-2 domain-containing protein</fullName>
    </recommendedName>
</protein>
<evidence type="ECO:0000313" key="5">
    <source>
        <dbReference type="Proteomes" id="UP001487740"/>
    </source>
</evidence>
<dbReference type="Pfam" id="PF01607">
    <property type="entry name" value="CBM_14"/>
    <property type="match status" value="3"/>
</dbReference>
<feature type="compositionally biased region" description="Pro residues" evidence="1">
    <location>
        <begin position="253"/>
        <end position="312"/>
    </location>
</feature>
<evidence type="ECO:0000256" key="1">
    <source>
        <dbReference type="SAM" id="MobiDB-lite"/>
    </source>
</evidence>
<evidence type="ECO:0000259" key="3">
    <source>
        <dbReference type="PROSITE" id="PS50940"/>
    </source>
</evidence>
<dbReference type="SUPFAM" id="SSF57625">
    <property type="entry name" value="Invertebrate chitin-binding proteins"/>
    <property type="match status" value="3"/>
</dbReference>
<feature type="signal peptide" evidence="2">
    <location>
        <begin position="1"/>
        <end position="17"/>
    </location>
</feature>
<gene>
    <name evidence="4" type="ORF">O3P69_002872</name>
</gene>
<comment type="caution">
    <text evidence="4">The sequence shown here is derived from an EMBL/GenBank/DDBJ whole genome shotgun (WGS) entry which is preliminary data.</text>
</comment>
<dbReference type="SMART" id="SM00494">
    <property type="entry name" value="ChtBD2"/>
    <property type="match status" value="3"/>
</dbReference>
<dbReference type="GO" id="GO:0005576">
    <property type="term" value="C:extracellular region"/>
    <property type="evidence" value="ECO:0007669"/>
    <property type="project" value="InterPro"/>
</dbReference>
<dbReference type="EMBL" id="JARAKH010000009">
    <property type="protein sequence ID" value="KAK8401394.1"/>
    <property type="molecule type" value="Genomic_DNA"/>
</dbReference>
<dbReference type="AlphaFoldDB" id="A0AAW0UP27"/>
<keyword evidence="5" id="KW-1185">Reference proteome</keyword>
<feature type="domain" description="Chitin-binding type-2" evidence="3">
    <location>
        <begin position="117"/>
        <end position="175"/>
    </location>
</feature>
<dbReference type="PROSITE" id="PS50940">
    <property type="entry name" value="CHIT_BIND_II"/>
    <property type="match status" value="3"/>
</dbReference>
<dbReference type="Proteomes" id="UP001487740">
    <property type="component" value="Unassembled WGS sequence"/>
</dbReference>
<sequence length="330" mass="35819">MWVSTLLFASLFCHSEAQYGLPGSPDIRTPAAAFPPPPPPSYQPPECPSVGTHHFHDERLCEAYYLCTGGERTHLLCPEGEVYNLDTPTPGRPHATCVSAANGTCILSYPYDVFFEPPECPAQGLHYFRDERICDGFYECIDGVREHRLCPTGELFSPADPATPCADAADVVCPTLPPLVPLEAPECGGLSWKHLPDPDDCSAFFECRGGEASWRSCTEDLLYNAHSPANRYPCDYPFNVQCGAPHAPPVPPPRGPFAPVPPPRGPFGPVQPPRGPFGPVQPPRGPFGPVQPPRGPFGPVPPPRAPSGPVPPSNNSTKVFNFYTYVTHNW</sequence>
<dbReference type="InterPro" id="IPR002557">
    <property type="entry name" value="Chitin-bd_dom"/>
</dbReference>
<evidence type="ECO:0000256" key="2">
    <source>
        <dbReference type="SAM" id="SignalP"/>
    </source>
</evidence>
<dbReference type="GO" id="GO:0008061">
    <property type="term" value="F:chitin binding"/>
    <property type="evidence" value="ECO:0007669"/>
    <property type="project" value="InterPro"/>
</dbReference>
<feature type="domain" description="Chitin-binding type-2" evidence="3">
    <location>
        <begin position="44"/>
        <end position="107"/>
    </location>
</feature>